<dbReference type="PANTHER" id="PTHR10704:SF44">
    <property type="entry name" value="LD35051P-RELATED"/>
    <property type="match status" value="1"/>
</dbReference>
<dbReference type="AlphaFoldDB" id="A0ABD0K901"/>
<name>A0ABD0K901_9CAEN</name>
<evidence type="ECO:0000313" key="2">
    <source>
        <dbReference type="Proteomes" id="UP001519460"/>
    </source>
</evidence>
<evidence type="ECO:0008006" key="3">
    <source>
        <dbReference type="Google" id="ProtNLM"/>
    </source>
</evidence>
<keyword evidence="2" id="KW-1185">Reference proteome</keyword>
<dbReference type="InterPro" id="IPR051135">
    <property type="entry name" value="Gal/GlcNAc/GalNAc_ST"/>
</dbReference>
<gene>
    <name evidence="1" type="ORF">BaRGS_00025245</name>
</gene>
<dbReference type="PANTHER" id="PTHR10704">
    <property type="entry name" value="CARBOHYDRATE SULFOTRANSFERASE"/>
    <property type="match status" value="1"/>
</dbReference>
<organism evidence="1 2">
    <name type="scientific">Batillaria attramentaria</name>
    <dbReference type="NCBI Taxonomy" id="370345"/>
    <lineage>
        <taxon>Eukaryota</taxon>
        <taxon>Metazoa</taxon>
        <taxon>Spiralia</taxon>
        <taxon>Lophotrochozoa</taxon>
        <taxon>Mollusca</taxon>
        <taxon>Gastropoda</taxon>
        <taxon>Caenogastropoda</taxon>
        <taxon>Sorbeoconcha</taxon>
        <taxon>Cerithioidea</taxon>
        <taxon>Batillariidae</taxon>
        <taxon>Batillaria</taxon>
    </lineage>
</organism>
<evidence type="ECO:0000313" key="1">
    <source>
        <dbReference type="EMBL" id="KAK7483571.1"/>
    </source>
</evidence>
<proteinExistence type="predicted"/>
<comment type="caution">
    <text evidence="1">The sequence shown here is derived from an EMBL/GenBank/DDBJ whole genome shotgun (WGS) entry which is preliminary data.</text>
</comment>
<reference evidence="1 2" key="1">
    <citation type="journal article" date="2023" name="Sci. Data">
        <title>Genome assembly of the Korean intertidal mud-creeper Batillaria attramentaria.</title>
        <authorList>
            <person name="Patra A.K."/>
            <person name="Ho P.T."/>
            <person name="Jun S."/>
            <person name="Lee S.J."/>
            <person name="Kim Y."/>
            <person name="Won Y.J."/>
        </authorList>
    </citation>
    <scope>NUCLEOTIDE SEQUENCE [LARGE SCALE GENOMIC DNA]</scope>
    <source>
        <strain evidence="1">Wonlab-2016</strain>
    </source>
</reference>
<sequence>MSRRRLLLRIVLLLMLTSSLIVLGLYGNPLSSLSKTFVWSPREPFDMPSSDGKQQTTTPKASLSNRTEVKLIIVTYMRSGSTLTGDLFSHHPDAFYAFEPLWAIHTFNRQKNETAFFLDKQPLPFKNLNQRQLEKADTSFIKDFLDCQFQAVNLRTLMAVWVLNMSITTRPFHNCTRNHPGVLGVERCLPLIQEACEGARVRSLKTIRFTMRQAVELVRNDPKVRVIHLLRDPRGTLRSQRRFGSFKFEDEGSNARWFCQRVLEDLSVSKQLKSAYPGRVLTVRYEDLAMKPLVFAERLLGFAGLKMDKQLEEYVLNITSRGLGDSCVICTQRNDSVRAASEWRQKINFRSVALVDATCKDVYRQMGYLPLSKEHQLRDLRVPSFVNSREVQGLWT</sequence>
<protein>
    <recommendedName>
        <fullName evidence="3">Sulfotransferase</fullName>
    </recommendedName>
</protein>
<dbReference type="Pfam" id="PF13469">
    <property type="entry name" value="Sulfotransfer_3"/>
    <property type="match status" value="1"/>
</dbReference>
<dbReference type="Gene3D" id="3.40.50.300">
    <property type="entry name" value="P-loop containing nucleotide triphosphate hydrolases"/>
    <property type="match status" value="1"/>
</dbReference>
<dbReference type="Proteomes" id="UP001519460">
    <property type="component" value="Unassembled WGS sequence"/>
</dbReference>
<dbReference type="EMBL" id="JACVVK020000225">
    <property type="protein sequence ID" value="KAK7483571.1"/>
    <property type="molecule type" value="Genomic_DNA"/>
</dbReference>
<accession>A0ABD0K901</accession>
<dbReference type="SUPFAM" id="SSF52540">
    <property type="entry name" value="P-loop containing nucleoside triphosphate hydrolases"/>
    <property type="match status" value="1"/>
</dbReference>
<dbReference type="InterPro" id="IPR027417">
    <property type="entry name" value="P-loop_NTPase"/>
</dbReference>